<gene>
    <name evidence="3" type="ORF">EEDITHA_LOCUS18047</name>
</gene>
<feature type="transmembrane region" description="Helical" evidence="2">
    <location>
        <begin position="91"/>
        <end position="116"/>
    </location>
</feature>
<keyword evidence="2" id="KW-0812">Transmembrane</keyword>
<feature type="compositionally biased region" description="Polar residues" evidence="1">
    <location>
        <begin position="405"/>
        <end position="422"/>
    </location>
</feature>
<feature type="region of interest" description="Disordered" evidence="1">
    <location>
        <begin position="400"/>
        <end position="422"/>
    </location>
</feature>
<feature type="compositionally biased region" description="Basic and acidic residues" evidence="1">
    <location>
        <begin position="349"/>
        <end position="362"/>
    </location>
</feature>
<protein>
    <submittedName>
        <fullName evidence="3">Uncharacterized protein</fullName>
    </submittedName>
</protein>
<dbReference type="EMBL" id="CAKOGL010000026">
    <property type="protein sequence ID" value="CAH2103556.1"/>
    <property type="molecule type" value="Genomic_DNA"/>
</dbReference>
<feature type="region of interest" description="Disordered" evidence="1">
    <location>
        <begin position="337"/>
        <end position="362"/>
    </location>
</feature>
<proteinExistence type="predicted"/>
<keyword evidence="2" id="KW-0472">Membrane</keyword>
<evidence type="ECO:0000256" key="2">
    <source>
        <dbReference type="SAM" id="Phobius"/>
    </source>
</evidence>
<sequence length="515" mass="57569">MRYQSSSDVDNGLSRLQAVIQVIFSSVSLAQYYCLVDFLRELPIFIYVKILYYHNPTQCGIRINIGESIPGIANQAFILMNREPYTVTRMFIINCVILGLGVLWLLTSAIIMTGGLKNDYSKPIRWPWIMVSVCVCATDVVATVIFANDSFHTRTLTDIMQYVGATATGLGGANLDTSFTVWFMAMLYSRFAFFFLLNILLMVLVAINTTKDMKPHTSIETPAPILPVLPTSIIPVTTHDAEMQSSPVGSAQVAISDVPEMTPVSERPIATETLQQGPRDSFIPLSNITEASSNLSSTKEERSSVRDNEIRIIPRAGFSRAFRHMKKLLFVKSSPSPRRVSVTNSLDISPDKSLQKNEEDVEKKRAVNFPDNLLSLPQRLENMIAEQQRRLDRAVIDTAGRTSPPRATQSLPQLNESTQSSTMQVFNRERRGTAAELQGQLPWAYIPSSVHPMRDQLPPDEELPPVPLPDYTAIDSHRKASVHRAASSLSSLTQKRNYFMSQHKKSPLTQADVLY</sequence>
<evidence type="ECO:0000313" key="3">
    <source>
        <dbReference type="EMBL" id="CAH2103556.1"/>
    </source>
</evidence>
<accession>A0AAU9UX04</accession>
<organism evidence="3 4">
    <name type="scientific">Euphydryas editha</name>
    <name type="common">Edith's checkerspot</name>
    <dbReference type="NCBI Taxonomy" id="104508"/>
    <lineage>
        <taxon>Eukaryota</taxon>
        <taxon>Metazoa</taxon>
        <taxon>Ecdysozoa</taxon>
        <taxon>Arthropoda</taxon>
        <taxon>Hexapoda</taxon>
        <taxon>Insecta</taxon>
        <taxon>Pterygota</taxon>
        <taxon>Neoptera</taxon>
        <taxon>Endopterygota</taxon>
        <taxon>Lepidoptera</taxon>
        <taxon>Glossata</taxon>
        <taxon>Ditrysia</taxon>
        <taxon>Papilionoidea</taxon>
        <taxon>Nymphalidae</taxon>
        <taxon>Nymphalinae</taxon>
        <taxon>Euphydryas</taxon>
    </lineage>
</organism>
<evidence type="ECO:0000313" key="4">
    <source>
        <dbReference type="Proteomes" id="UP001153954"/>
    </source>
</evidence>
<keyword evidence="4" id="KW-1185">Reference proteome</keyword>
<comment type="caution">
    <text evidence="3">The sequence shown here is derived from an EMBL/GenBank/DDBJ whole genome shotgun (WGS) entry which is preliminary data.</text>
</comment>
<reference evidence="3" key="1">
    <citation type="submission" date="2022-03" db="EMBL/GenBank/DDBJ databases">
        <authorList>
            <person name="Tunstrom K."/>
        </authorList>
    </citation>
    <scope>NUCLEOTIDE SEQUENCE</scope>
</reference>
<name>A0AAU9UX04_EUPED</name>
<dbReference type="Proteomes" id="UP001153954">
    <property type="component" value="Unassembled WGS sequence"/>
</dbReference>
<feature type="transmembrane region" description="Helical" evidence="2">
    <location>
        <begin position="187"/>
        <end position="207"/>
    </location>
</feature>
<keyword evidence="2" id="KW-1133">Transmembrane helix</keyword>
<evidence type="ECO:0000256" key="1">
    <source>
        <dbReference type="SAM" id="MobiDB-lite"/>
    </source>
</evidence>
<feature type="transmembrane region" description="Helical" evidence="2">
    <location>
        <begin position="128"/>
        <end position="147"/>
    </location>
</feature>
<dbReference type="AlphaFoldDB" id="A0AAU9UX04"/>